<accession>E5A2J3</accession>
<sequence length="229" mass="25726">MISCSYDELMLIPGNFSVPQGASTPPKIPKSALRIARIYVSQRTTMYNGRLNWNIPKHLARFSFSAPPTLAGQPPPASLRVQVFPPTSKDGDGAAPFFECTLRPWRWIPALPVNTKWVPMSLMQVQPPIPEPARRMEAVKEELDAEMDAYDVDKGEEALCVGTDRWAAYTIDAKVPRARGCWVSMGTAEGDEDESARQRYWPRGLQPWSFGAWCEEAVLDISESIEWKL</sequence>
<dbReference type="VEuPathDB" id="FungiDB:LEMA_P091980.1"/>
<gene>
    <name evidence="1" type="ORF">LEMA_P091980.1</name>
</gene>
<dbReference type="InParanoid" id="E5A2J3"/>
<name>E5A2J3_LEPMJ</name>
<dbReference type="EMBL" id="FP929132">
    <property type="protein sequence ID" value="CBX97789.1"/>
    <property type="molecule type" value="Genomic_DNA"/>
</dbReference>
<dbReference type="AlphaFoldDB" id="E5A2J3"/>
<dbReference type="SUPFAM" id="SSF160104">
    <property type="entry name" value="Acetoacetate decarboxylase-like"/>
    <property type="match status" value="1"/>
</dbReference>
<dbReference type="HOGENOM" id="CLU_050866_1_1_1"/>
<dbReference type="InterPro" id="IPR023375">
    <property type="entry name" value="ADC_dom_sf"/>
</dbReference>
<evidence type="ECO:0000313" key="2">
    <source>
        <dbReference type="Proteomes" id="UP000002668"/>
    </source>
</evidence>
<dbReference type="OrthoDB" id="9970474at2759"/>
<dbReference type="GeneID" id="13281820"/>
<dbReference type="Proteomes" id="UP000002668">
    <property type="component" value="Genome"/>
</dbReference>
<dbReference type="PANTHER" id="PTHR40518">
    <property type="entry name" value="ACETOACETATE DECARBOXYLASE"/>
    <property type="match status" value="1"/>
</dbReference>
<protein>
    <submittedName>
        <fullName evidence="1">Uncharacterized protein</fullName>
    </submittedName>
</protein>
<proteinExistence type="predicted"/>
<reference evidence="2" key="1">
    <citation type="journal article" date="2011" name="Nat. Commun.">
        <title>Effector diversification within compartments of the Leptosphaeria maculans genome affected by Repeat-Induced Point mutations.</title>
        <authorList>
            <person name="Rouxel T."/>
            <person name="Grandaubert J."/>
            <person name="Hane J.K."/>
            <person name="Hoede C."/>
            <person name="van de Wouw A.P."/>
            <person name="Couloux A."/>
            <person name="Dominguez V."/>
            <person name="Anthouard V."/>
            <person name="Bally P."/>
            <person name="Bourras S."/>
            <person name="Cozijnsen A.J."/>
            <person name="Ciuffetti L.M."/>
            <person name="Degrave A."/>
            <person name="Dilmaghani A."/>
            <person name="Duret L."/>
            <person name="Fudal I."/>
            <person name="Goodwin S.B."/>
            <person name="Gout L."/>
            <person name="Glaser N."/>
            <person name="Linglin J."/>
            <person name="Kema G.H.J."/>
            <person name="Lapalu N."/>
            <person name="Lawrence C.B."/>
            <person name="May K."/>
            <person name="Meyer M."/>
            <person name="Ollivier B."/>
            <person name="Poulain J."/>
            <person name="Schoch C.L."/>
            <person name="Simon A."/>
            <person name="Spatafora J.W."/>
            <person name="Stachowiak A."/>
            <person name="Turgeon B.G."/>
            <person name="Tyler B.M."/>
            <person name="Vincent D."/>
            <person name="Weissenbach J."/>
            <person name="Amselem J."/>
            <person name="Quesneville H."/>
            <person name="Oliver R.P."/>
            <person name="Wincker P."/>
            <person name="Balesdent M.-H."/>
            <person name="Howlett B.J."/>
        </authorList>
    </citation>
    <scope>NUCLEOTIDE SEQUENCE [LARGE SCALE GENOMIC DNA]</scope>
    <source>
        <strain evidence="2">JN3 / isolate v23.1.3 / race Av1-4-5-6-7-8</strain>
    </source>
</reference>
<organism evidence="2">
    <name type="scientific">Leptosphaeria maculans (strain JN3 / isolate v23.1.3 / race Av1-4-5-6-7-8)</name>
    <name type="common">Blackleg fungus</name>
    <name type="synonym">Phoma lingam</name>
    <dbReference type="NCBI Taxonomy" id="985895"/>
    <lineage>
        <taxon>Eukaryota</taxon>
        <taxon>Fungi</taxon>
        <taxon>Dikarya</taxon>
        <taxon>Ascomycota</taxon>
        <taxon>Pezizomycotina</taxon>
        <taxon>Dothideomycetes</taxon>
        <taxon>Pleosporomycetidae</taxon>
        <taxon>Pleosporales</taxon>
        <taxon>Pleosporineae</taxon>
        <taxon>Leptosphaeriaceae</taxon>
        <taxon>Plenodomus</taxon>
        <taxon>Plenodomus lingam/Leptosphaeria maculans species complex</taxon>
    </lineage>
</organism>
<dbReference type="OMA" id="TDRWCAF"/>
<evidence type="ECO:0000313" key="1">
    <source>
        <dbReference type="EMBL" id="CBX97789.1"/>
    </source>
</evidence>
<dbReference type="eggNOG" id="ENOG502S9HK">
    <property type="taxonomic scope" value="Eukaryota"/>
</dbReference>
<keyword evidence="2" id="KW-1185">Reference proteome</keyword>
<dbReference type="PANTHER" id="PTHR40518:SF1">
    <property type="entry name" value="ACETOACETATE DECARBOXYLASE"/>
    <property type="match status" value="1"/>
</dbReference>